<dbReference type="Proteomes" id="UP001595974">
    <property type="component" value="Unassembled WGS sequence"/>
</dbReference>
<gene>
    <name evidence="1" type="ORF">ACFPTN_12555</name>
</gene>
<name>A0ABW1ASB1_9RHOO</name>
<reference evidence="2" key="1">
    <citation type="journal article" date="2019" name="Int. J. Syst. Evol. Microbiol.">
        <title>The Global Catalogue of Microorganisms (GCM) 10K type strain sequencing project: providing services to taxonomists for standard genome sequencing and annotation.</title>
        <authorList>
            <consortium name="The Broad Institute Genomics Platform"/>
            <consortium name="The Broad Institute Genome Sequencing Center for Infectious Disease"/>
            <person name="Wu L."/>
            <person name="Ma J."/>
        </authorList>
    </citation>
    <scope>NUCLEOTIDE SEQUENCE [LARGE SCALE GENOMIC DNA]</scope>
    <source>
        <strain evidence="2">SHR3</strain>
    </source>
</reference>
<dbReference type="SUPFAM" id="SSF46785">
    <property type="entry name" value="Winged helix' DNA-binding domain"/>
    <property type="match status" value="1"/>
</dbReference>
<dbReference type="InterPro" id="IPR002481">
    <property type="entry name" value="FUR"/>
</dbReference>
<dbReference type="InterPro" id="IPR036388">
    <property type="entry name" value="WH-like_DNA-bd_sf"/>
</dbReference>
<keyword evidence="2" id="KW-1185">Reference proteome</keyword>
<dbReference type="InterPro" id="IPR036390">
    <property type="entry name" value="WH_DNA-bd_sf"/>
</dbReference>
<dbReference type="Gene3D" id="1.10.10.10">
    <property type="entry name" value="Winged helix-like DNA-binding domain superfamily/Winged helix DNA-binding domain"/>
    <property type="match status" value="1"/>
</dbReference>
<proteinExistence type="predicted"/>
<evidence type="ECO:0000313" key="2">
    <source>
        <dbReference type="Proteomes" id="UP001595974"/>
    </source>
</evidence>
<protein>
    <submittedName>
        <fullName evidence="1">Transcriptional repressor</fullName>
    </submittedName>
</protein>
<sequence length="155" mass="17450">MTEISERFRDSGLAVTNCRLWIMESLIAAPGMRSTVESLFEALRHRGRRLSLSTVYAALRVMEAHHLVGRDLDGKKIIYWVPCTAAAGTLRFICRYCKAETTIHERTLHEALYRSAAEHGVAIGPNAPTLLITCQQCADRRPGVHKERRPPLPSR</sequence>
<dbReference type="EMBL" id="JBHSOG010000049">
    <property type="protein sequence ID" value="MFC5770205.1"/>
    <property type="molecule type" value="Genomic_DNA"/>
</dbReference>
<organism evidence="1 2">
    <name type="scientific">Thauera sinica</name>
    <dbReference type="NCBI Taxonomy" id="2665146"/>
    <lineage>
        <taxon>Bacteria</taxon>
        <taxon>Pseudomonadati</taxon>
        <taxon>Pseudomonadota</taxon>
        <taxon>Betaproteobacteria</taxon>
        <taxon>Rhodocyclales</taxon>
        <taxon>Zoogloeaceae</taxon>
        <taxon>Thauera</taxon>
    </lineage>
</organism>
<dbReference type="Pfam" id="PF01475">
    <property type="entry name" value="FUR"/>
    <property type="match status" value="1"/>
</dbReference>
<dbReference type="RefSeq" id="WP_096450180.1">
    <property type="nucleotide sequence ID" value="NZ_JBHSOG010000049.1"/>
</dbReference>
<comment type="caution">
    <text evidence="1">The sequence shown here is derived from an EMBL/GenBank/DDBJ whole genome shotgun (WGS) entry which is preliminary data.</text>
</comment>
<evidence type="ECO:0000313" key="1">
    <source>
        <dbReference type="EMBL" id="MFC5770205.1"/>
    </source>
</evidence>
<accession>A0ABW1ASB1</accession>